<dbReference type="InterPro" id="IPR002569">
    <property type="entry name" value="Met_Sox_Rdtase_MsrA_dom"/>
</dbReference>
<comment type="function">
    <text evidence="4">Has an important function as a repair enzyme for proteins that have been inactivated by oxidation. Catalyzes the reversible oxidation-reduction of methionine sulfoxide in proteins to methionine.</text>
</comment>
<dbReference type="PANTHER" id="PTHR43774:SF1">
    <property type="entry name" value="PEPTIDE METHIONINE SULFOXIDE REDUCTASE MSRA 2"/>
    <property type="match status" value="1"/>
</dbReference>
<feature type="active site" evidence="4">
    <location>
        <position position="12"/>
    </location>
</feature>
<sequence>MKNQIAVFGGGCFWCTEAVFAQLKGVVSVMPGYAGGSTPNPTYESVCGGKTGHAEVIKIEFDPEIISYEDLLTVFFAVHDPTTLNRQGNDVGTQYRSIILYTDEQQKIQAENVVSELSKEGDRVVTEIKPLEKFHPAEDYHKDYYAKNPDQAYCRLVINPPASDGTQLCSPRPFRTMQGAGSQMLQIDKGLRLGFS</sequence>
<evidence type="ECO:0000259" key="5">
    <source>
        <dbReference type="Pfam" id="PF01625"/>
    </source>
</evidence>
<dbReference type="PANTHER" id="PTHR43774">
    <property type="entry name" value="PEPTIDE METHIONINE SULFOXIDE REDUCTASE"/>
    <property type="match status" value="1"/>
</dbReference>
<evidence type="ECO:0000256" key="1">
    <source>
        <dbReference type="ARBA" id="ARBA00023002"/>
    </source>
</evidence>
<dbReference type="HAMAP" id="MF_01401">
    <property type="entry name" value="MsrA"/>
    <property type="match status" value="1"/>
</dbReference>
<dbReference type="GO" id="GO:0008113">
    <property type="term" value="F:peptide-methionine (S)-S-oxide reductase activity"/>
    <property type="evidence" value="ECO:0007669"/>
    <property type="project" value="UniProtKB-UniRule"/>
</dbReference>
<evidence type="ECO:0000313" key="6">
    <source>
        <dbReference type="EMBL" id="KKT81925.1"/>
    </source>
</evidence>
<dbReference type="EMBL" id="LCJR01000013">
    <property type="protein sequence ID" value="KKT81925.1"/>
    <property type="molecule type" value="Genomic_DNA"/>
</dbReference>
<dbReference type="InterPro" id="IPR036509">
    <property type="entry name" value="Met_Sox_Rdtase_MsrA_sf"/>
</dbReference>
<dbReference type="SUPFAM" id="SSF55068">
    <property type="entry name" value="Peptide methionine sulfoxide reductase"/>
    <property type="match status" value="1"/>
</dbReference>
<evidence type="ECO:0000256" key="2">
    <source>
        <dbReference type="ARBA" id="ARBA00047806"/>
    </source>
</evidence>
<dbReference type="NCBIfam" id="TIGR00401">
    <property type="entry name" value="msrA"/>
    <property type="match status" value="1"/>
</dbReference>
<feature type="domain" description="Peptide methionine sulphoxide reductase MsrA" evidence="5">
    <location>
        <begin position="6"/>
        <end position="154"/>
    </location>
</feature>
<keyword evidence="1 4" id="KW-0560">Oxidoreductase</keyword>
<evidence type="ECO:0000256" key="4">
    <source>
        <dbReference type="HAMAP-Rule" id="MF_01401"/>
    </source>
</evidence>
<dbReference type="Pfam" id="PF01625">
    <property type="entry name" value="PMSR"/>
    <property type="match status" value="1"/>
</dbReference>
<dbReference type="Gene3D" id="3.30.1060.10">
    <property type="entry name" value="Peptide methionine sulphoxide reductase MsrA"/>
    <property type="match status" value="1"/>
</dbReference>
<dbReference type="PATRIC" id="fig|1619025.3.peg.566"/>
<proteinExistence type="inferred from homology"/>
<dbReference type="EC" id="1.8.4.11" evidence="4"/>
<evidence type="ECO:0000313" key="7">
    <source>
        <dbReference type="Proteomes" id="UP000034032"/>
    </source>
</evidence>
<dbReference type="Proteomes" id="UP000034032">
    <property type="component" value="Unassembled WGS sequence"/>
</dbReference>
<comment type="catalytic activity">
    <reaction evidence="2 4">
        <text>L-methionyl-[protein] + [thioredoxin]-disulfide + H2O = L-methionyl-(S)-S-oxide-[protein] + [thioredoxin]-dithiol</text>
        <dbReference type="Rhea" id="RHEA:14217"/>
        <dbReference type="Rhea" id="RHEA-COMP:10698"/>
        <dbReference type="Rhea" id="RHEA-COMP:10700"/>
        <dbReference type="Rhea" id="RHEA-COMP:12313"/>
        <dbReference type="Rhea" id="RHEA-COMP:12315"/>
        <dbReference type="ChEBI" id="CHEBI:15377"/>
        <dbReference type="ChEBI" id="CHEBI:16044"/>
        <dbReference type="ChEBI" id="CHEBI:29950"/>
        <dbReference type="ChEBI" id="CHEBI:44120"/>
        <dbReference type="ChEBI" id="CHEBI:50058"/>
        <dbReference type="EC" id="1.8.4.11"/>
    </reaction>
</comment>
<organism evidence="6 7">
    <name type="scientific">Candidatus Yanofskybacteria bacterium GW2011_GWA2_44_9</name>
    <dbReference type="NCBI Taxonomy" id="1619025"/>
    <lineage>
        <taxon>Bacteria</taxon>
        <taxon>Candidatus Yanofskyibacteriota</taxon>
    </lineage>
</organism>
<protein>
    <recommendedName>
        <fullName evidence="4">Peptide methionine sulfoxide reductase MsrA</fullName>
        <shortName evidence="4">Protein-methionine-S-oxide reductase</shortName>
        <ecNumber evidence="4">1.8.4.11</ecNumber>
    </recommendedName>
    <alternativeName>
        <fullName evidence="4">Peptide-methionine (S)-S-oxide reductase</fullName>
        <shortName evidence="4">Peptide Met(O) reductase</shortName>
    </alternativeName>
</protein>
<evidence type="ECO:0000256" key="3">
    <source>
        <dbReference type="ARBA" id="ARBA00048782"/>
    </source>
</evidence>
<dbReference type="AlphaFoldDB" id="A0A0G1KED4"/>
<gene>
    <name evidence="4" type="primary">msrA</name>
    <name evidence="6" type="ORF">UW79_C0013G0052</name>
</gene>
<reference evidence="6 7" key="1">
    <citation type="journal article" date="2015" name="Nature">
        <title>rRNA introns, odd ribosomes, and small enigmatic genomes across a large radiation of phyla.</title>
        <authorList>
            <person name="Brown C.T."/>
            <person name="Hug L.A."/>
            <person name="Thomas B.C."/>
            <person name="Sharon I."/>
            <person name="Castelle C.J."/>
            <person name="Singh A."/>
            <person name="Wilkins M.J."/>
            <person name="Williams K.H."/>
            <person name="Banfield J.F."/>
        </authorList>
    </citation>
    <scope>NUCLEOTIDE SEQUENCE [LARGE SCALE GENOMIC DNA]</scope>
</reference>
<comment type="similarity">
    <text evidence="4">Belongs to the MsrA Met sulfoxide reductase family.</text>
</comment>
<dbReference type="GO" id="GO:0033744">
    <property type="term" value="F:L-methionine:thioredoxin-disulfide S-oxidoreductase activity"/>
    <property type="evidence" value="ECO:0007669"/>
    <property type="project" value="RHEA"/>
</dbReference>
<name>A0A0G1KED4_9BACT</name>
<comment type="catalytic activity">
    <reaction evidence="3 4">
        <text>[thioredoxin]-disulfide + L-methionine + H2O = L-methionine (S)-S-oxide + [thioredoxin]-dithiol</text>
        <dbReference type="Rhea" id="RHEA:19993"/>
        <dbReference type="Rhea" id="RHEA-COMP:10698"/>
        <dbReference type="Rhea" id="RHEA-COMP:10700"/>
        <dbReference type="ChEBI" id="CHEBI:15377"/>
        <dbReference type="ChEBI" id="CHEBI:29950"/>
        <dbReference type="ChEBI" id="CHEBI:50058"/>
        <dbReference type="ChEBI" id="CHEBI:57844"/>
        <dbReference type="ChEBI" id="CHEBI:58772"/>
        <dbReference type="EC" id="1.8.4.11"/>
    </reaction>
</comment>
<accession>A0A0G1KED4</accession>
<comment type="caution">
    <text evidence="6">The sequence shown here is derived from an EMBL/GenBank/DDBJ whole genome shotgun (WGS) entry which is preliminary data.</text>
</comment>